<gene>
    <name evidence="2" type="ORF">ECRASSUSDP1_LOCUS22804</name>
</gene>
<evidence type="ECO:0000256" key="1">
    <source>
        <dbReference type="SAM" id="MobiDB-lite"/>
    </source>
</evidence>
<dbReference type="EMBL" id="CAMPGE010023404">
    <property type="protein sequence ID" value="CAI2381350.1"/>
    <property type="molecule type" value="Genomic_DNA"/>
</dbReference>
<keyword evidence="3" id="KW-1185">Reference proteome</keyword>
<accession>A0AAD2D6B7</accession>
<feature type="compositionally biased region" description="Basic residues" evidence="1">
    <location>
        <begin position="677"/>
        <end position="686"/>
    </location>
</feature>
<organism evidence="2 3">
    <name type="scientific">Euplotes crassus</name>
    <dbReference type="NCBI Taxonomy" id="5936"/>
    <lineage>
        <taxon>Eukaryota</taxon>
        <taxon>Sar</taxon>
        <taxon>Alveolata</taxon>
        <taxon>Ciliophora</taxon>
        <taxon>Intramacronucleata</taxon>
        <taxon>Spirotrichea</taxon>
        <taxon>Hypotrichia</taxon>
        <taxon>Euplotida</taxon>
        <taxon>Euplotidae</taxon>
        <taxon>Moneuplotes</taxon>
    </lineage>
</organism>
<feature type="region of interest" description="Disordered" evidence="1">
    <location>
        <begin position="663"/>
        <end position="715"/>
    </location>
</feature>
<evidence type="ECO:0000313" key="2">
    <source>
        <dbReference type="EMBL" id="CAI2381350.1"/>
    </source>
</evidence>
<feature type="compositionally biased region" description="Basic and acidic residues" evidence="1">
    <location>
        <begin position="435"/>
        <end position="446"/>
    </location>
</feature>
<feature type="region of interest" description="Disordered" evidence="1">
    <location>
        <begin position="559"/>
        <end position="578"/>
    </location>
</feature>
<dbReference type="Proteomes" id="UP001295684">
    <property type="component" value="Unassembled WGS sequence"/>
</dbReference>
<protein>
    <submittedName>
        <fullName evidence="2">Uncharacterized protein</fullName>
    </submittedName>
</protein>
<reference evidence="2" key="1">
    <citation type="submission" date="2023-07" db="EMBL/GenBank/DDBJ databases">
        <authorList>
            <consortium name="AG Swart"/>
            <person name="Singh M."/>
            <person name="Singh A."/>
            <person name="Seah K."/>
            <person name="Emmerich C."/>
        </authorList>
    </citation>
    <scope>NUCLEOTIDE SEQUENCE</scope>
    <source>
        <strain evidence="2">DP1</strain>
    </source>
</reference>
<comment type="caution">
    <text evidence="2">The sequence shown here is derived from an EMBL/GenBank/DDBJ whole genome shotgun (WGS) entry which is preliminary data.</text>
</comment>
<evidence type="ECO:0000313" key="3">
    <source>
        <dbReference type="Proteomes" id="UP001295684"/>
    </source>
</evidence>
<proteinExistence type="predicted"/>
<feature type="region of interest" description="Disordered" evidence="1">
    <location>
        <begin position="916"/>
        <end position="961"/>
    </location>
</feature>
<feature type="region of interest" description="Disordered" evidence="1">
    <location>
        <begin position="344"/>
        <end position="449"/>
    </location>
</feature>
<feature type="compositionally biased region" description="Basic residues" evidence="1">
    <location>
        <begin position="942"/>
        <end position="952"/>
    </location>
</feature>
<sequence length="986" mass="112960">MPQDSCIISKTQHTSKEEELRNRLYNISQKRQKELRAKEKEEDNKFEISADNFKNMRDTQSIFKAAKNYQTQLSNQTDMKMGKFIDEMRSEFSSTSNKQGIPQHILYQHTRMLERQVNLLENSQKALTEVLNNNMNGSNSNGYSLKQEIQQENRMMMLDIIAPLNQRCMEMKHLHESTRACADGMAGKMEDLKNIIASSHSMNAPMLSSTIQSAPVDPLSQAVSNPEYFTKNLENIKTQMEEIKNQSIAIEHDMENRYKNMTIDNLQKKYMPKTITQEMEDARERQKRNPELEEILTDYDKTRKAVNEKLGGEFDYGEFQLDLKDILAEKDKILTDFRKTALEIPPPPPIGVKKYNFKTRPLKPKPKPLPQKQKIKVPGPEIPNKDIESHKVKPTPSMPVGSSKPSRNKPSNERNPRRGRDQVHVSDYPSPGRNIHLEEEMREKNPVEPTTDLLTLKKQIVEEVDNDLKRNTAKGKYIDPFRRVNNLDNDMGVIETVGVAQPGSEESKMRTLDRELHRRDIGERVAARNTQDSQPDQDKVLDAITDLILEEYLKHHNESKDYASMTEEEKKEQREKENISSFMASLNKNQMFEQPIDPTINDIGEEVIQEKLDSIFKEFQKDKKAADRTIKAAERKRNIHELMRSSTSQFDKSKKKINFEIDEESWEESGKEETKVQTKKSKKIKSKSKESNEESPVKSQQMSREVHSTPVASGYGYVQTPSGTMPVAGPMVVGAHPGAQQFIYESAQAQPSFNLGDIQQIVQNTIANEMKKNVNYLEKRNDYQGSAVVQQPEAFQTHKVPTNEMSEEEIKLRAEENELKKGIAINIAPYAQQTLGIDINRPVNAGYTNPFLGGAAPRTGLNNPRLINLDDYELSSESEFVTDDEADKGYNEDFSDLNITSKTNGKNRYDIVRESEEYKQSDPKPSISQISSIEILKDKKQGKIGSKGRSRPKIMDSDLDPEIEAARKKYRKKGKIDITEEDEEDI</sequence>
<feature type="compositionally biased region" description="Basic and acidic residues" evidence="1">
    <location>
        <begin position="410"/>
        <end position="424"/>
    </location>
</feature>
<name>A0AAD2D6B7_EUPCR</name>
<feature type="compositionally biased region" description="Basic and acidic residues" evidence="1">
    <location>
        <begin position="687"/>
        <end position="696"/>
    </location>
</feature>
<dbReference type="AlphaFoldDB" id="A0AAD2D6B7"/>
<feature type="compositionally biased region" description="Basic residues" evidence="1">
    <location>
        <begin position="355"/>
        <end position="366"/>
    </location>
</feature>